<reference evidence="3" key="1">
    <citation type="journal article" date="2018" name="Nat. Microbiol.">
        <title>Leveraging single-cell genomics to expand the fungal tree of life.</title>
        <authorList>
            <person name="Ahrendt S.R."/>
            <person name="Quandt C.A."/>
            <person name="Ciobanu D."/>
            <person name="Clum A."/>
            <person name="Salamov A."/>
            <person name="Andreopoulos B."/>
            <person name="Cheng J.F."/>
            <person name="Woyke T."/>
            <person name="Pelin A."/>
            <person name="Henrissat B."/>
            <person name="Reynolds N.K."/>
            <person name="Benny G.L."/>
            <person name="Smith M.E."/>
            <person name="James T.Y."/>
            <person name="Grigoriev I.V."/>
        </authorList>
    </citation>
    <scope>NUCLEOTIDE SEQUENCE [LARGE SCALE GENOMIC DNA]</scope>
    <source>
        <strain evidence="3">RSA 1356</strain>
    </source>
</reference>
<sequence length="208" mass="22944">MELTLEDFVANCAPRFGEEVYRPFSSGQITAEFELPREEYFHAILLRYRIDGSDDTTVDIHIEFSTLGSANANTVRQSLKTTIGYFDAAQKPRMEEFALSTEHSNAADGQATADDGDNMQIDPSTTGDQTTANVGDNMQAGPSTSTSDDNPLSKNVALAGIREHCIQIQHNRQNNDTRHFEIDVDVMRKKAENSGNTTTMDAQVLPAH</sequence>
<dbReference type="Proteomes" id="UP000271241">
    <property type="component" value="Unassembled WGS sequence"/>
</dbReference>
<gene>
    <name evidence="2" type="ORF">THASP1DRAFT_27715</name>
</gene>
<dbReference type="EMBL" id="KZ992450">
    <property type="protein sequence ID" value="RKP10478.1"/>
    <property type="molecule type" value="Genomic_DNA"/>
</dbReference>
<accession>A0A4P9XW08</accession>
<evidence type="ECO:0000313" key="3">
    <source>
        <dbReference type="Proteomes" id="UP000271241"/>
    </source>
</evidence>
<protein>
    <submittedName>
        <fullName evidence="2">Uncharacterized protein</fullName>
    </submittedName>
</protein>
<keyword evidence="3" id="KW-1185">Reference proteome</keyword>
<feature type="compositionally biased region" description="Polar residues" evidence="1">
    <location>
        <begin position="121"/>
        <end position="153"/>
    </location>
</feature>
<proteinExistence type="predicted"/>
<dbReference type="AlphaFoldDB" id="A0A4P9XW08"/>
<name>A0A4P9XW08_9FUNG</name>
<evidence type="ECO:0000313" key="2">
    <source>
        <dbReference type="EMBL" id="RKP10478.1"/>
    </source>
</evidence>
<feature type="region of interest" description="Disordered" evidence="1">
    <location>
        <begin position="98"/>
        <end position="153"/>
    </location>
</feature>
<evidence type="ECO:0000256" key="1">
    <source>
        <dbReference type="SAM" id="MobiDB-lite"/>
    </source>
</evidence>
<organism evidence="2 3">
    <name type="scientific">Thamnocephalis sphaerospora</name>
    <dbReference type="NCBI Taxonomy" id="78915"/>
    <lineage>
        <taxon>Eukaryota</taxon>
        <taxon>Fungi</taxon>
        <taxon>Fungi incertae sedis</taxon>
        <taxon>Zoopagomycota</taxon>
        <taxon>Zoopagomycotina</taxon>
        <taxon>Zoopagomycetes</taxon>
        <taxon>Zoopagales</taxon>
        <taxon>Sigmoideomycetaceae</taxon>
        <taxon>Thamnocephalis</taxon>
    </lineage>
</organism>